<accession>A0A840RCK6</accession>
<dbReference type="AlphaFoldDB" id="A0A840RCK6"/>
<reference evidence="1 2" key="1">
    <citation type="submission" date="2020-08" db="EMBL/GenBank/DDBJ databases">
        <title>Genomic Encyclopedia of Type Strains, Phase IV (KMG-IV): sequencing the most valuable type-strain genomes for metagenomic binning, comparative biology and taxonomic classification.</title>
        <authorList>
            <person name="Goeker M."/>
        </authorList>
    </citation>
    <scope>NUCLEOTIDE SEQUENCE [LARGE SCALE GENOMIC DNA]</scope>
    <source>
        <strain evidence="1 2">DSM 18233</strain>
    </source>
</reference>
<dbReference type="Pfam" id="PF11185">
    <property type="entry name" value="DUF2971"/>
    <property type="match status" value="1"/>
</dbReference>
<gene>
    <name evidence="1" type="ORF">HNQ50_000800</name>
</gene>
<protein>
    <recommendedName>
        <fullName evidence="3">DUF2971 domain-containing protein</fullName>
    </recommendedName>
</protein>
<sequence length="338" mass="38970">MSGILFVILWWHGHKMGTVLPQRFYRYQKLDTRQLSSLIRDNLYFSFPSDFNDPFDCKPSIFRGGKEADLADLERTLITLIQNRCSAEAASSLTKLRFKEESRERLSEKFASIEAQKTVGHIDYMSTDPELYCSPSVYKRHELLSEIETEILRQHTKGVCCFSSSYDSELMWSHYADSHHGICVGYSLERRFPPEIHSVLYGRPRILHQQVIVDAVLHGKKEAISELQEAALLAKSPKWKYEKEWRLISNPGLQRSPLKMTDITFGLRCDAALIHAVMKSIDRPDLSFFQMFELAGRYSLKRAKLSRGDDEYYDLPVVSGHDDYVFDPIDSSVKLPEG</sequence>
<proteinExistence type="predicted"/>
<organism evidence="1 2">
    <name type="scientific">Silvimonas terrae</name>
    <dbReference type="NCBI Taxonomy" id="300266"/>
    <lineage>
        <taxon>Bacteria</taxon>
        <taxon>Pseudomonadati</taxon>
        <taxon>Pseudomonadota</taxon>
        <taxon>Betaproteobacteria</taxon>
        <taxon>Neisseriales</taxon>
        <taxon>Chitinibacteraceae</taxon>
        <taxon>Silvimonas</taxon>
    </lineage>
</organism>
<name>A0A840RCK6_9NEIS</name>
<dbReference type="EMBL" id="JACHHN010000001">
    <property type="protein sequence ID" value="MBB5190090.1"/>
    <property type="molecule type" value="Genomic_DNA"/>
</dbReference>
<evidence type="ECO:0000313" key="1">
    <source>
        <dbReference type="EMBL" id="MBB5190090.1"/>
    </source>
</evidence>
<evidence type="ECO:0008006" key="3">
    <source>
        <dbReference type="Google" id="ProtNLM"/>
    </source>
</evidence>
<dbReference type="InterPro" id="IPR021352">
    <property type="entry name" value="DUF2971"/>
</dbReference>
<dbReference type="RefSeq" id="WP_184097752.1">
    <property type="nucleotide sequence ID" value="NZ_JACHHN010000001.1"/>
</dbReference>
<dbReference type="Proteomes" id="UP000543030">
    <property type="component" value="Unassembled WGS sequence"/>
</dbReference>
<keyword evidence="2" id="KW-1185">Reference proteome</keyword>
<comment type="caution">
    <text evidence="1">The sequence shown here is derived from an EMBL/GenBank/DDBJ whole genome shotgun (WGS) entry which is preliminary data.</text>
</comment>
<evidence type="ECO:0000313" key="2">
    <source>
        <dbReference type="Proteomes" id="UP000543030"/>
    </source>
</evidence>